<dbReference type="HOGENOM" id="CLU_012153_0_0_1"/>
<name>A0A066XTB4_COLSU</name>
<dbReference type="STRING" id="1173701.A0A066XTB4"/>
<dbReference type="PANTHER" id="PTHR22893">
    <property type="entry name" value="NADH OXIDOREDUCTASE-RELATED"/>
    <property type="match status" value="1"/>
</dbReference>
<dbReference type="OrthoDB" id="276546at2759"/>
<dbReference type="EMBL" id="JMSE01000049">
    <property type="protein sequence ID" value="KDN72102.1"/>
    <property type="molecule type" value="Genomic_DNA"/>
</dbReference>
<accession>A0A066XTB4</accession>
<dbReference type="Proteomes" id="UP000027238">
    <property type="component" value="Unassembled WGS sequence"/>
</dbReference>
<organism evidence="3 4">
    <name type="scientific">Colletotrichum sublineola</name>
    <name type="common">Sorghum anthracnose fungus</name>
    <dbReference type="NCBI Taxonomy" id="1173701"/>
    <lineage>
        <taxon>Eukaryota</taxon>
        <taxon>Fungi</taxon>
        <taxon>Dikarya</taxon>
        <taxon>Ascomycota</taxon>
        <taxon>Pezizomycotina</taxon>
        <taxon>Sordariomycetes</taxon>
        <taxon>Hypocreomycetidae</taxon>
        <taxon>Glomerellales</taxon>
        <taxon>Glomerellaceae</taxon>
        <taxon>Colletotrichum</taxon>
        <taxon>Colletotrichum graminicola species complex</taxon>
    </lineage>
</organism>
<dbReference type="Gene3D" id="3.20.20.70">
    <property type="entry name" value="Aldolase class I"/>
    <property type="match status" value="1"/>
</dbReference>
<comment type="caution">
    <text evidence="3">The sequence shown here is derived from an EMBL/GenBank/DDBJ whole genome shotgun (WGS) entry which is preliminary data.</text>
</comment>
<dbReference type="CDD" id="cd02933">
    <property type="entry name" value="OYE_like_FMN"/>
    <property type="match status" value="1"/>
</dbReference>
<dbReference type="FunFam" id="3.20.20.70:FF:000138">
    <property type="entry name" value="NADPH dehydrogenase 1"/>
    <property type="match status" value="1"/>
</dbReference>
<dbReference type="OMA" id="YRNDENH"/>
<feature type="domain" description="NADH:flavin oxidoreductase/NADH oxidase N-terminal" evidence="2">
    <location>
        <begin position="5"/>
        <end position="341"/>
    </location>
</feature>
<evidence type="ECO:0000256" key="1">
    <source>
        <dbReference type="ARBA" id="ARBA00022630"/>
    </source>
</evidence>
<dbReference type="Pfam" id="PF00724">
    <property type="entry name" value="Oxidored_FMN"/>
    <property type="match status" value="1"/>
</dbReference>
<dbReference type="InterPro" id="IPR045247">
    <property type="entry name" value="Oye-like"/>
</dbReference>
<dbReference type="AlphaFoldDB" id="A0A066XTB4"/>
<gene>
    <name evidence="3" type="ORF">CSUB01_11117</name>
</gene>
<dbReference type="InterPro" id="IPR013785">
    <property type="entry name" value="Aldolase_TIM"/>
</dbReference>
<dbReference type="InterPro" id="IPR001155">
    <property type="entry name" value="OxRdtase_FMN_N"/>
</dbReference>
<sequence length="384" mass="42282">MADSKLFKPLQVGNTTLQHRIVMSPLSRFRADHETHAPLPLAKEYYTQRASVPGTMIITEATFVSRQVDGYSYAGLHHTPGIYTREQMAAWKEITEAVHAKGSFIWMQLWGLGRVADPATAHVRGVAVKGPSPIPVEDGTPVPEEMTREDIRSVVADFAQAARNAVEAGFDGVELHGANGYLIDQFLQDRSNRRTDEYGGSVENRARFAVEVAAAVVAAVGADRVGVRFSPWSTFQGMRMADPVPQFTHVARALRELGLAYLHLVDGRVDGNADRESADSVQFMIDAWDRASPVLVAGGFDPQSARRAVEDHGDAEVAIVFGRWFISNPDLPFRIEKGIPLTPYDRKTFYAETEVGYTDYAFSDEFIENNQVHGSQPLSSAVCA</sequence>
<keyword evidence="1" id="KW-0285">Flavoprotein</keyword>
<evidence type="ECO:0000313" key="3">
    <source>
        <dbReference type="EMBL" id="KDN72102.1"/>
    </source>
</evidence>
<dbReference type="GO" id="GO:0003959">
    <property type="term" value="F:NADPH dehydrogenase activity"/>
    <property type="evidence" value="ECO:0007669"/>
    <property type="project" value="TreeGrafter"/>
</dbReference>
<evidence type="ECO:0000259" key="2">
    <source>
        <dbReference type="Pfam" id="PF00724"/>
    </source>
</evidence>
<protein>
    <submittedName>
        <fullName evidence="3">Putative NADH:flavin oxidoreductase/NADH oxidase</fullName>
    </submittedName>
</protein>
<reference evidence="4" key="1">
    <citation type="journal article" date="2014" name="Genome Announc.">
        <title>Draft genome sequence of Colletotrichum sublineola, a destructive pathogen of cultivated sorghum.</title>
        <authorList>
            <person name="Baroncelli R."/>
            <person name="Sanz-Martin J.M."/>
            <person name="Rech G.E."/>
            <person name="Sukno S.A."/>
            <person name="Thon M.R."/>
        </authorList>
    </citation>
    <scope>NUCLEOTIDE SEQUENCE [LARGE SCALE GENOMIC DNA]</scope>
    <source>
        <strain evidence="4">TX430BB</strain>
    </source>
</reference>
<dbReference type="SUPFAM" id="SSF51395">
    <property type="entry name" value="FMN-linked oxidoreductases"/>
    <property type="match status" value="1"/>
</dbReference>
<proteinExistence type="predicted"/>
<dbReference type="PANTHER" id="PTHR22893:SF91">
    <property type="entry name" value="NADPH DEHYDROGENASE 2-RELATED"/>
    <property type="match status" value="1"/>
</dbReference>
<dbReference type="GO" id="GO:0010181">
    <property type="term" value="F:FMN binding"/>
    <property type="evidence" value="ECO:0007669"/>
    <property type="project" value="InterPro"/>
</dbReference>
<dbReference type="eggNOG" id="KOG0134">
    <property type="taxonomic scope" value="Eukaryota"/>
</dbReference>
<evidence type="ECO:0000313" key="4">
    <source>
        <dbReference type="Proteomes" id="UP000027238"/>
    </source>
</evidence>
<keyword evidence="4" id="KW-1185">Reference proteome</keyword>